<evidence type="ECO:0000313" key="3">
    <source>
        <dbReference type="Proteomes" id="UP000281708"/>
    </source>
</evidence>
<keyword evidence="3" id="KW-1185">Reference proteome</keyword>
<dbReference type="EMBL" id="RDBE01000001">
    <property type="protein sequence ID" value="RLV50784.1"/>
    <property type="molecule type" value="Genomic_DNA"/>
</dbReference>
<feature type="domain" description="AB hydrolase-1" evidence="1">
    <location>
        <begin position="157"/>
        <end position="213"/>
    </location>
</feature>
<name>A0A3L8P6Q2_9ACTN</name>
<keyword evidence="2" id="KW-0378">Hydrolase</keyword>
<proteinExistence type="predicted"/>
<dbReference type="Pfam" id="PF00561">
    <property type="entry name" value="Abhydrolase_1"/>
    <property type="match status" value="1"/>
</dbReference>
<sequence length="317" mass="33851">MNQVSTARAAGHHTRMTLWFTSHEGPVNATVGDVTSAIGAFLCPPEYAGPRGLRALGREGTVALEAYRGSQRARSDRRIRSGQAWARAGRLPTTEPVLLVPGFMAGDWSLARLSAFLRENGWRTYRSGIHLNSGCTMLAAERLEARLEAIAERRGTRVRIVGHSLGGMMARGLAAQRPDLVSGIVTMGSPVLAPGAVHDLLGWNTRLLARLARAGVGGTMTRDCVAGDCARASWEATQAPLSSEVDYTALFSRRDGIVDWRSCLDPAAEHVEVGCSHVGMAVDPAVHDVVLDALTAQRASRRAALSDAAGPRRVGSR</sequence>
<protein>
    <submittedName>
        <fullName evidence="2">Alpha/beta fold hydrolase</fullName>
    </submittedName>
</protein>
<comment type="caution">
    <text evidence="2">The sequence shown here is derived from an EMBL/GenBank/DDBJ whole genome shotgun (WGS) entry which is preliminary data.</text>
</comment>
<evidence type="ECO:0000313" key="2">
    <source>
        <dbReference type="EMBL" id="RLV50784.1"/>
    </source>
</evidence>
<evidence type="ECO:0000259" key="1">
    <source>
        <dbReference type="Pfam" id="PF00561"/>
    </source>
</evidence>
<dbReference type="InterPro" id="IPR000073">
    <property type="entry name" value="AB_hydrolase_1"/>
</dbReference>
<organism evidence="2 3">
    <name type="scientific">Nocardioides mangrovicus</name>
    <dbReference type="NCBI Taxonomy" id="2478913"/>
    <lineage>
        <taxon>Bacteria</taxon>
        <taxon>Bacillati</taxon>
        <taxon>Actinomycetota</taxon>
        <taxon>Actinomycetes</taxon>
        <taxon>Propionibacteriales</taxon>
        <taxon>Nocardioidaceae</taxon>
        <taxon>Nocardioides</taxon>
    </lineage>
</organism>
<dbReference type="Gene3D" id="3.40.50.1820">
    <property type="entry name" value="alpha/beta hydrolase"/>
    <property type="match status" value="1"/>
</dbReference>
<dbReference type="InterPro" id="IPR029058">
    <property type="entry name" value="AB_hydrolase_fold"/>
</dbReference>
<reference evidence="2 3" key="1">
    <citation type="submission" date="2018-10" db="EMBL/GenBank/DDBJ databases">
        <title>Marmoricola sp. 4Q3S-7 whole genome shotgun sequence.</title>
        <authorList>
            <person name="Li F."/>
        </authorList>
    </citation>
    <scope>NUCLEOTIDE SEQUENCE [LARGE SCALE GENOMIC DNA]</scope>
    <source>
        <strain evidence="2 3">4Q3S-7</strain>
    </source>
</reference>
<dbReference type="SUPFAM" id="SSF53474">
    <property type="entry name" value="alpha/beta-Hydrolases"/>
    <property type="match status" value="1"/>
</dbReference>
<dbReference type="PANTHER" id="PTHR37946:SF1">
    <property type="entry name" value="SLL1969 PROTEIN"/>
    <property type="match status" value="1"/>
</dbReference>
<gene>
    <name evidence="2" type="ORF">D9V37_02170</name>
</gene>
<dbReference type="AlphaFoldDB" id="A0A3L8P6Q2"/>
<accession>A0A3L8P6Q2</accession>
<dbReference type="Proteomes" id="UP000281708">
    <property type="component" value="Unassembled WGS sequence"/>
</dbReference>
<dbReference type="PANTHER" id="PTHR37946">
    <property type="entry name" value="SLL1969 PROTEIN"/>
    <property type="match status" value="1"/>
</dbReference>
<dbReference type="GO" id="GO:0016787">
    <property type="term" value="F:hydrolase activity"/>
    <property type="evidence" value="ECO:0007669"/>
    <property type="project" value="UniProtKB-KW"/>
</dbReference>